<dbReference type="InterPro" id="IPR041588">
    <property type="entry name" value="Integrase_H2C2"/>
</dbReference>
<dbReference type="SUPFAM" id="SSF53098">
    <property type="entry name" value="Ribonuclease H-like"/>
    <property type="match status" value="1"/>
</dbReference>
<dbReference type="Gene3D" id="3.30.420.10">
    <property type="entry name" value="Ribonuclease H-like superfamily/Ribonuclease H"/>
    <property type="match status" value="1"/>
</dbReference>
<feature type="domain" description="Integrase catalytic" evidence="1">
    <location>
        <begin position="212"/>
        <end position="285"/>
    </location>
</feature>
<dbReference type="PANTHER" id="PTHR37984:SF15">
    <property type="entry name" value="INTEGRASE CATALYTIC DOMAIN-CONTAINING PROTEIN"/>
    <property type="match status" value="1"/>
</dbReference>
<proteinExistence type="predicted"/>
<keyword evidence="3" id="KW-1185">Reference proteome</keyword>
<dbReference type="OrthoDB" id="5990438at2759"/>
<feature type="non-terminal residue" evidence="2">
    <location>
        <position position="1"/>
    </location>
</feature>
<dbReference type="InterPro" id="IPR050951">
    <property type="entry name" value="Retrovirus_Pol_polyprotein"/>
</dbReference>
<dbReference type="InterPro" id="IPR012337">
    <property type="entry name" value="RNaseH-like_sf"/>
</dbReference>
<comment type="caution">
    <text evidence="2">The sequence shown here is derived from an EMBL/GenBank/DDBJ whole genome shotgun (WGS) entry which is preliminary data.</text>
</comment>
<dbReference type="AlphaFoldDB" id="A0A6S7LN20"/>
<dbReference type="InterPro" id="IPR036397">
    <property type="entry name" value="RNaseH_sf"/>
</dbReference>
<dbReference type="Pfam" id="PF17921">
    <property type="entry name" value="Integrase_H2C2"/>
    <property type="match status" value="1"/>
</dbReference>
<dbReference type="Gene3D" id="1.10.340.70">
    <property type="match status" value="1"/>
</dbReference>
<dbReference type="PROSITE" id="PS50994">
    <property type="entry name" value="INTEGRASE"/>
    <property type="match status" value="1"/>
</dbReference>
<dbReference type="FunFam" id="1.10.340.70:FF:000001">
    <property type="entry name" value="Retrovirus-related Pol polyprotein from transposon gypsy-like Protein"/>
    <property type="match status" value="1"/>
</dbReference>
<dbReference type="Pfam" id="PF00665">
    <property type="entry name" value="rve"/>
    <property type="match status" value="1"/>
</dbReference>
<organism evidence="2 3">
    <name type="scientific">Paramuricea clavata</name>
    <name type="common">Red gorgonian</name>
    <name type="synonym">Violescent sea-whip</name>
    <dbReference type="NCBI Taxonomy" id="317549"/>
    <lineage>
        <taxon>Eukaryota</taxon>
        <taxon>Metazoa</taxon>
        <taxon>Cnidaria</taxon>
        <taxon>Anthozoa</taxon>
        <taxon>Octocorallia</taxon>
        <taxon>Malacalcyonacea</taxon>
        <taxon>Plexauridae</taxon>
        <taxon>Paramuricea</taxon>
    </lineage>
</organism>
<evidence type="ECO:0000313" key="2">
    <source>
        <dbReference type="EMBL" id="CAB4039233.1"/>
    </source>
</evidence>
<evidence type="ECO:0000259" key="1">
    <source>
        <dbReference type="PROSITE" id="PS50994"/>
    </source>
</evidence>
<name>A0A6S7LN20_PARCT</name>
<dbReference type="Proteomes" id="UP001152795">
    <property type="component" value="Unassembled WGS sequence"/>
</dbReference>
<dbReference type="GO" id="GO:0015074">
    <property type="term" value="P:DNA integration"/>
    <property type="evidence" value="ECO:0007669"/>
    <property type="project" value="InterPro"/>
</dbReference>
<protein>
    <submittedName>
        <fullName evidence="2">Retrovirus-related Pol poly from transposon 412</fullName>
    </submittedName>
</protein>
<accession>A0A6S7LN20</accession>
<dbReference type="EMBL" id="CACRXK020025109">
    <property type="protein sequence ID" value="CAB4039233.1"/>
    <property type="molecule type" value="Genomic_DNA"/>
</dbReference>
<dbReference type="PANTHER" id="PTHR37984">
    <property type="entry name" value="PROTEIN CBG26694"/>
    <property type="match status" value="1"/>
</dbReference>
<sequence>FNIRYRPGKLNGDADALSRMPMNIDDYMKTCSEEVNRDAFQATVCGAKVQVEQFQTSLLFPPEITRADVSLNQASINLKTAQNDDADIDRVITLKIANTYLSPHERKQESHTVQQLLREWNKLKVGTDGVLYRLAGTVRQVVLPGRLRQQVYKELHEEMGHLGSERVIDLARERFFWPHMKQDITHYVTKVCHCLKSRKPVRNQREPLHPIVTTAPFQMVSIDYLHLETSVGGYQYILVVMDHFTRYAQAYATRDKSAKTAADKLYNDFILRYGFPERIHHDQGA</sequence>
<gene>
    <name evidence="2" type="ORF">PACLA_8A013712</name>
</gene>
<evidence type="ECO:0000313" key="3">
    <source>
        <dbReference type="Proteomes" id="UP001152795"/>
    </source>
</evidence>
<dbReference type="InterPro" id="IPR001584">
    <property type="entry name" value="Integrase_cat-core"/>
</dbReference>
<reference evidence="2" key="1">
    <citation type="submission" date="2020-04" db="EMBL/GenBank/DDBJ databases">
        <authorList>
            <person name="Alioto T."/>
            <person name="Alioto T."/>
            <person name="Gomez Garrido J."/>
        </authorList>
    </citation>
    <scope>NUCLEOTIDE SEQUENCE</scope>
    <source>
        <strain evidence="2">A484AB</strain>
    </source>
</reference>
<dbReference type="GO" id="GO:0003676">
    <property type="term" value="F:nucleic acid binding"/>
    <property type="evidence" value="ECO:0007669"/>
    <property type="project" value="InterPro"/>
</dbReference>